<evidence type="ECO:0000256" key="3">
    <source>
        <dbReference type="ARBA" id="ARBA00023125"/>
    </source>
</evidence>
<dbReference type="InterPro" id="IPR036388">
    <property type="entry name" value="WH-like_DNA-bd_sf"/>
</dbReference>
<keyword evidence="2" id="KW-0805">Transcription regulation</keyword>
<dbReference type="InterPro" id="IPR005158">
    <property type="entry name" value="BTAD"/>
</dbReference>
<evidence type="ECO:0000313" key="8">
    <source>
        <dbReference type="Proteomes" id="UP000598996"/>
    </source>
</evidence>
<dbReference type="SMART" id="SM01043">
    <property type="entry name" value="BTAD"/>
    <property type="match status" value="1"/>
</dbReference>
<name>A0ABS1W5V3_9ACTN</name>
<dbReference type="Gene3D" id="1.10.10.10">
    <property type="entry name" value="Winged helix-like DNA-binding domain superfamily/Winged helix DNA-binding domain"/>
    <property type="match status" value="2"/>
</dbReference>
<organism evidence="7 8">
    <name type="scientific">Paractinoplanes lichenicola</name>
    <dbReference type="NCBI Taxonomy" id="2802976"/>
    <lineage>
        <taxon>Bacteria</taxon>
        <taxon>Bacillati</taxon>
        <taxon>Actinomycetota</taxon>
        <taxon>Actinomycetes</taxon>
        <taxon>Micromonosporales</taxon>
        <taxon>Micromonosporaceae</taxon>
        <taxon>Paractinoplanes</taxon>
    </lineage>
</organism>
<dbReference type="PANTHER" id="PTHR35807:SF1">
    <property type="entry name" value="TRANSCRIPTIONAL REGULATOR REDD"/>
    <property type="match status" value="1"/>
</dbReference>
<dbReference type="SMART" id="SM00862">
    <property type="entry name" value="Trans_reg_C"/>
    <property type="match status" value="1"/>
</dbReference>
<dbReference type="Gene3D" id="3.40.50.300">
    <property type="entry name" value="P-loop containing nucleotide triphosphate hydrolases"/>
    <property type="match status" value="1"/>
</dbReference>
<keyword evidence="3 5" id="KW-0238">DNA-binding</keyword>
<evidence type="ECO:0000256" key="4">
    <source>
        <dbReference type="ARBA" id="ARBA00023163"/>
    </source>
</evidence>
<dbReference type="PROSITE" id="PS51755">
    <property type="entry name" value="OMPR_PHOB"/>
    <property type="match status" value="1"/>
</dbReference>
<dbReference type="InterPro" id="IPR011990">
    <property type="entry name" value="TPR-like_helical_dom_sf"/>
</dbReference>
<dbReference type="InterPro" id="IPR019734">
    <property type="entry name" value="TPR_rpt"/>
</dbReference>
<evidence type="ECO:0000256" key="5">
    <source>
        <dbReference type="PROSITE-ProRule" id="PRU01091"/>
    </source>
</evidence>
<dbReference type="InterPro" id="IPR001867">
    <property type="entry name" value="OmpR/PhoB-type_DNA-bd"/>
</dbReference>
<comment type="caution">
    <text evidence="7">The sequence shown here is derived from an EMBL/GenBank/DDBJ whole genome shotgun (WGS) entry which is preliminary data.</text>
</comment>
<protein>
    <submittedName>
        <fullName evidence="7">Winged helix-turn-helix domain-containing protein</fullName>
    </submittedName>
</protein>
<sequence>MKIRLLGPVEVRSRNAVDSGAPRQRAVLAALAVDAGRLVPTGTLIDRTWGEEPPRQAREALYPYVARLRRLITDAAGADGTEAALLRRSGGYLLDIDPDLVDALLVEKLAAGKGDDPVRDLRHAMELWRGEPLAGLGGAWVERTRSGWLRRRAETAVAWAEAELREGEPERVVSPLTELVGEHPLMEGLAAALMRALHAAGRGAEALTLFASTRELLAEELGADPGRDLTEAHREVLQGGVEAVVAAGGRVRLPPDVPDFVGRSRQTAQLEAMPGPLTVVTGQAGVGKTSLVVHAAHRLAERFPDGRVFLDLGGIGGRPVSGAEALAQVVRLLGLDDRDGAGAAELYRAHLANRRILVVLDNAVTESQIRPLLPWDGGSVVLVTSRTPLAGLTAERMWLPEFDERESLDLLARTAGPDRVTAEPEAALTIATMCGRLPLGIRIAGARLGVRRHWLLADLAERLADHQRRLDELAVGDLTVRASIALSHRALEPHEQEIFRLLGQLHGTTFPAWAPATLADAAEPDMAGTLERLVDWHLLEVVDRDHANRQRYRMHDLVSLYARELPGGAGAEDERRAARSAALDVWVTVFDRMEKRLVSGDPAGPRHPSRRKYPLGWVPALRSAMSGQVTDAVGTVLETGWSLTGIVVPLSFELWSQWDDWEATLASARHSSRRAGDRLVASRLDEDGVPESLTVEPGVSDPWAGMVANVERVVQSFRRLGDLDWHAMSLLTLGNVNRAHGQFASAARTLDRCVALFNEVGNPDWRVAALLSRASQHVIEGELTEAVRLYRGCLATFADRGDPLWQAYTRRALGYAFQQHGRFAEAVEQLEPAVPVLREHGDRVWEGHTLLSLGLAELGRGRRRKAAGHLDASLELFRAYGDRRSEALALRARARTRTGLESERTLREALAIFLALEDPGGAALVLRGLAALSSSRGQARAAERYRRLARSAKV</sequence>
<dbReference type="PRINTS" id="PR00364">
    <property type="entry name" value="DISEASERSIST"/>
</dbReference>
<gene>
    <name evidence="7" type="ORF">JKJ07_48170</name>
</gene>
<keyword evidence="8" id="KW-1185">Reference proteome</keyword>
<dbReference type="Pfam" id="PF00486">
    <property type="entry name" value="Trans_reg_C"/>
    <property type="match status" value="1"/>
</dbReference>
<feature type="DNA-binding region" description="OmpR/PhoB-type" evidence="5">
    <location>
        <begin position="1"/>
        <end position="96"/>
    </location>
</feature>
<dbReference type="InterPro" id="IPR027417">
    <property type="entry name" value="P-loop_NTPase"/>
</dbReference>
<dbReference type="Pfam" id="PF03704">
    <property type="entry name" value="BTAD"/>
    <property type="match status" value="1"/>
</dbReference>
<accession>A0ABS1W5V3</accession>
<keyword evidence="4" id="KW-0804">Transcription</keyword>
<dbReference type="InterPro" id="IPR051677">
    <property type="entry name" value="AfsR-DnrI-RedD_regulator"/>
</dbReference>
<dbReference type="SMART" id="SM00028">
    <property type="entry name" value="TPR"/>
    <property type="match status" value="4"/>
</dbReference>
<evidence type="ECO:0000256" key="2">
    <source>
        <dbReference type="ARBA" id="ARBA00023015"/>
    </source>
</evidence>
<dbReference type="SUPFAM" id="SSF46894">
    <property type="entry name" value="C-terminal effector domain of the bipartite response regulators"/>
    <property type="match status" value="1"/>
</dbReference>
<dbReference type="Gene3D" id="1.25.40.10">
    <property type="entry name" value="Tetratricopeptide repeat domain"/>
    <property type="match status" value="2"/>
</dbReference>
<evidence type="ECO:0000313" key="7">
    <source>
        <dbReference type="EMBL" id="MBL7262073.1"/>
    </source>
</evidence>
<dbReference type="SUPFAM" id="SSF52540">
    <property type="entry name" value="P-loop containing nucleoside triphosphate hydrolases"/>
    <property type="match status" value="1"/>
</dbReference>
<dbReference type="PANTHER" id="PTHR35807">
    <property type="entry name" value="TRANSCRIPTIONAL REGULATOR REDD-RELATED"/>
    <property type="match status" value="1"/>
</dbReference>
<comment type="similarity">
    <text evidence="1">Belongs to the AfsR/DnrI/RedD regulatory family.</text>
</comment>
<dbReference type="CDD" id="cd15831">
    <property type="entry name" value="BTAD"/>
    <property type="match status" value="1"/>
</dbReference>
<dbReference type="InterPro" id="IPR016032">
    <property type="entry name" value="Sig_transdc_resp-reg_C-effctor"/>
</dbReference>
<feature type="domain" description="OmpR/PhoB-type" evidence="6">
    <location>
        <begin position="1"/>
        <end position="96"/>
    </location>
</feature>
<dbReference type="EMBL" id="JAENHO010000026">
    <property type="protein sequence ID" value="MBL7262073.1"/>
    <property type="molecule type" value="Genomic_DNA"/>
</dbReference>
<dbReference type="RefSeq" id="WP_203078619.1">
    <property type="nucleotide sequence ID" value="NZ_JAENHO010000026.1"/>
</dbReference>
<proteinExistence type="inferred from homology"/>
<evidence type="ECO:0000259" key="6">
    <source>
        <dbReference type="PROSITE" id="PS51755"/>
    </source>
</evidence>
<reference evidence="7 8" key="1">
    <citation type="submission" date="2021-01" db="EMBL/GenBank/DDBJ databases">
        <title>Actinoplanes sp. nov. LDG1-01 isolated from lichen.</title>
        <authorList>
            <person name="Saeng-In P."/>
            <person name="Phongsopitanun W."/>
            <person name="Kanchanasin P."/>
            <person name="Yuki M."/>
            <person name="Kudo T."/>
            <person name="Ohkuma M."/>
            <person name="Tanasupawat S."/>
        </authorList>
    </citation>
    <scope>NUCLEOTIDE SEQUENCE [LARGE SCALE GENOMIC DNA]</scope>
    <source>
        <strain evidence="7 8">LDG1-01</strain>
    </source>
</reference>
<evidence type="ECO:0000256" key="1">
    <source>
        <dbReference type="ARBA" id="ARBA00005820"/>
    </source>
</evidence>
<dbReference type="Proteomes" id="UP000598996">
    <property type="component" value="Unassembled WGS sequence"/>
</dbReference>
<dbReference type="SUPFAM" id="SSF48452">
    <property type="entry name" value="TPR-like"/>
    <property type="match status" value="3"/>
</dbReference>